<keyword evidence="6" id="KW-1185">Reference proteome</keyword>
<gene>
    <name evidence="5" type="primary">AKD1</name>
    <name evidence="5" type="ORF">TWF730_007543</name>
</gene>
<protein>
    <submittedName>
        <fullName evidence="5">Adenylate kinase</fullName>
    </submittedName>
</protein>
<feature type="compositionally biased region" description="Polar residues" evidence="4">
    <location>
        <begin position="469"/>
        <end position="481"/>
    </location>
</feature>
<feature type="compositionally biased region" description="Low complexity" evidence="4">
    <location>
        <begin position="487"/>
        <end position="499"/>
    </location>
</feature>
<feature type="compositionally biased region" description="Low complexity" evidence="4">
    <location>
        <begin position="629"/>
        <end position="653"/>
    </location>
</feature>
<dbReference type="PRINTS" id="PR00094">
    <property type="entry name" value="ADENYLTKNASE"/>
</dbReference>
<reference evidence="5 6" key="1">
    <citation type="submission" date="2019-10" db="EMBL/GenBank/DDBJ databases">
        <authorList>
            <person name="Palmer J.M."/>
        </authorList>
    </citation>
    <scope>NUCLEOTIDE SEQUENCE [LARGE SCALE GENOMIC DNA]</scope>
    <source>
        <strain evidence="5 6">TWF730</strain>
    </source>
</reference>
<feature type="region of interest" description="Disordered" evidence="4">
    <location>
        <begin position="441"/>
        <end position="675"/>
    </location>
</feature>
<comment type="caution">
    <text evidence="5">The sequence shown here is derived from an EMBL/GenBank/DDBJ whole genome shotgun (WGS) entry which is preliminary data.</text>
</comment>
<feature type="compositionally biased region" description="Acidic residues" evidence="4">
    <location>
        <begin position="441"/>
        <end position="462"/>
    </location>
</feature>
<feature type="compositionally biased region" description="Polar residues" evidence="4">
    <location>
        <begin position="514"/>
        <end position="530"/>
    </location>
</feature>
<evidence type="ECO:0000256" key="2">
    <source>
        <dbReference type="ARBA" id="ARBA00022741"/>
    </source>
</evidence>
<dbReference type="EMBL" id="JAVHNS010000004">
    <property type="protein sequence ID" value="KAK6358191.1"/>
    <property type="molecule type" value="Genomic_DNA"/>
</dbReference>
<name>A0AAV9VBB7_9PEZI</name>
<feature type="region of interest" description="Disordered" evidence="4">
    <location>
        <begin position="1"/>
        <end position="35"/>
    </location>
</feature>
<evidence type="ECO:0000256" key="1">
    <source>
        <dbReference type="ARBA" id="ARBA00022679"/>
    </source>
</evidence>
<dbReference type="InterPro" id="IPR000850">
    <property type="entry name" value="Adenylat/UMP-CMP_kin"/>
</dbReference>
<dbReference type="Proteomes" id="UP001373714">
    <property type="component" value="Unassembled WGS sequence"/>
</dbReference>
<dbReference type="Gene3D" id="3.40.50.300">
    <property type="entry name" value="P-loop containing nucleotide triphosphate hydrolases"/>
    <property type="match status" value="1"/>
</dbReference>
<keyword evidence="2" id="KW-0547">Nucleotide-binding</keyword>
<feature type="compositionally biased region" description="Basic residues" evidence="4">
    <location>
        <begin position="618"/>
        <end position="628"/>
    </location>
</feature>
<evidence type="ECO:0000256" key="3">
    <source>
        <dbReference type="ARBA" id="ARBA00022777"/>
    </source>
</evidence>
<keyword evidence="3 5" id="KW-0418">Kinase</keyword>
<organism evidence="5 6">
    <name type="scientific">Orbilia blumenaviensis</name>
    <dbReference type="NCBI Taxonomy" id="1796055"/>
    <lineage>
        <taxon>Eukaryota</taxon>
        <taxon>Fungi</taxon>
        <taxon>Dikarya</taxon>
        <taxon>Ascomycota</taxon>
        <taxon>Pezizomycotina</taxon>
        <taxon>Orbiliomycetes</taxon>
        <taxon>Orbiliales</taxon>
        <taxon>Orbiliaceae</taxon>
        <taxon>Orbilia</taxon>
    </lineage>
</organism>
<dbReference type="InterPro" id="IPR027417">
    <property type="entry name" value="P-loop_NTPase"/>
</dbReference>
<evidence type="ECO:0000313" key="5">
    <source>
        <dbReference type="EMBL" id="KAK6358191.1"/>
    </source>
</evidence>
<feature type="compositionally biased region" description="Low complexity" evidence="4">
    <location>
        <begin position="589"/>
        <end position="615"/>
    </location>
</feature>
<feature type="compositionally biased region" description="Polar residues" evidence="4">
    <location>
        <begin position="565"/>
        <end position="576"/>
    </location>
</feature>
<dbReference type="GO" id="GO:0006139">
    <property type="term" value="P:nucleobase-containing compound metabolic process"/>
    <property type="evidence" value="ECO:0007669"/>
    <property type="project" value="InterPro"/>
</dbReference>
<dbReference type="SUPFAM" id="SSF52540">
    <property type="entry name" value="P-loop containing nucleoside triphosphate hydrolases"/>
    <property type="match status" value="1"/>
</dbReference>
<proteinExistence type="predicted"/>
<dbReference type="PANTHER" id="PTHR23359">
    <property type="entry name" value="NUCLEOTIDE KINASE"/>
    <property type="match status" value="1"/>
</dbReference>
<dbReference type="AlphaFoldDB" id="A0AAV9VBB7"/>
<dbReference type="GO" id="GO:0005524">
    <property type="term" value="F:ATP binding"/>
    <property type="evidence" value="ECO:0007669"/>
    <property type="project" value="InterPro"/>
</dbReference>
<dbReference type="GO" id="GO:0019205">
    <property type="term" value="F:nucleobase-containing compound kinase activity"/>
    <property type="evidence" value="ECO:0007669"/>
    <property type="project" value="InterPro"/>
</dbReference>
<keyword evidence="1" id="KW-0808">Transferase</keyword>
<dbReference type="CDD" id="cd01428">
    <property type="entry name" value="ADK"/>
    <property type="match status" value="1"/>
</dbReference>
<evidence type="ECO:0000313" key="6">
    <source>
        <dbReference type="Proteomes" id="UP001373714"/>
    </source>
</evidence>
<sequence>MNPSQAQPVAAPPPEPQPIDTSGQPHGQEIGGGLNIVPIPGSVATNNIDAILESHNLMTTQQAYEFLRDMGVPRDTILGISEYGLDQSVETNSGQNKLPTQEERDVQDLVSLLSQTGWEKSYPQYQATTSQPRPPDLAPLIHHIEYNDLEPSIFRYAPHLRPENIIPPYANLLKQNPQTLQVSNKPDAKGFKDRDPSIVIIYIVGPPGSGKTEVAKTICEKFSFHYLGVAEILERERMDPRSPYRDILEDVLAKGLLGPYKMVPSILISEIVKEMSKGFKQVFVIDGFPRGLDRAYYFESTLQPCDQVIEFFCEDKIAFNRMMMRASPEMKETRYEELVETFQTRLDRNRSENSVVTHYYRQLGKVMGVDAELQLTKVVKQVELKLKDAIISGFVGNRRETVDERNQKAWQEMKQMVERQFMNRAYSITERYDPVFCVSDADGEMDDSEEEEGGFTETDMEDGGGLPLRQNQGDVHFQQENKPYPTRLPVNNPLLPRLPMNDQTTRPRPLEPSGDTNNRAQDANDLTINKATVVPEKAEETPIARGGASTSESSDDDPGIGGSMRTKNAETTPGRKNTNEPHPESSEAGPSGQPTGPSQQPTGPSQQPTRSTSSGFSKRFKTIGRKLSRVFSSSSETDSSGTGKLRSKLSFSSLRRKRGRSGNEDSHEGPGGMGA</sequence>
<evidence type="ECO:0000256" key="4">
    <source>
        <dbReference type="SAM" id="MobiDB-lite"/>
    </source>
</evidence>
<dbReference type="Pfam" id="PF00406">
    <property type="entry name" value="ADK"/>
    <property type="match status" value="1"/>
</dbReference>
<accession>A0AAV9VBB7</accession>